<evidence type="ECO:0000256" key="1">
    <source>
        <dbReference type="ARBA" id="ARBA00022741"/>
    </source>
</evidence>
<dbReference type="Proteomes" id="UP000315677">
    <property type="component" value="Unassembled WGS sequence"/>
</dbReference>
<dbReference type="Gene3D" id="3.40.50.300">
    <property type="entry name" value="P-loop containing nucleotide triphosphate hydrolases"/>
    <property type="match status" value="1"/>
</dbReference>
<dbReference type="GO" id="GO:0005524">
    <property type="term" value="F:ATP binding"/>
    <property type="evidence" value="ECO:0007669"/>
    <property type="project" value="UniProtKB-KW"/>
</dbReference>
<dbReference type="InterPro" id="IPR050625">
    <property type="entry name" value="ParA/MinD_ATPase"/>
</dbReference>
<evidence type="ECO:0000256" key="2">
    <source>
        <dbReference type="ARBA" id="ARBA00022840"/>
    </source>
</evidence>
<dbReference type="AlphaFoldDB" id="A0A543DP53"/>
<evidence type="ECO:0000313" key="5">
    <source>
        <dbReference type="Proteomes" id="UP000315677"/>
    </source>
</evidence>
<gene>
    <name evidence="4" type="ORF">FB558_3632</name>
</gene>
<comment type="caution">
    <text evidence="4">The sequence shown here is derived from an EMBL/GenBank/DDBJ whole genome shotgun (WGS) entry which is preliminary data.</text>
</comment>
<keyword evidence="2" id="KW-0067">ATP-binding</keyword>
<proteinExistence type="predicted"/>
<dbReference type="RefSeq" id="WP_170231375.1">
    <property type="nucleotide sequence ID" value="NZ_VFPA01000002.1"/>
</dbReference>
<dbReference type="GO" id="GO:0009898">
    <property type="term" value="C:cytoplasmic side of plasma membrane"/>
    <property type="evidence" value="ECO:0007669"/>
    <property type="project" value="TreeGrafter"/>
</dbReference>
<reference evidence="4 5" key="1">
    <citation type="submission" date="2019-06" db="EMBL/GenBank/DDBJ databases">
        <title>Sequencing the genomes of 1000 actinobacteria strains.</title>
        <authorList>
            <person name="Klenk H.-P."/>
        </authorList>
    </citation>
    <scope>NUCLEOTIDE SEQUENCE [LARGE SCALE GENOMIC DNA]</scope>
    <source>
        <strain evidence="4 5">DSM 45301</strain>
    </source>
</reference>
<accession>A0A543DP53</accession>
<protein>
    <submittedName>
        <fullName evidence="4">CO dehydrogenase maturation factor</fullName>
    </submittedName>
</protein>
<dbReference type="EMBL" id="VFPA01000002">
    <property type="protein sequence ID" value="TQM11088.1"/>
    <property type="molecule type" value="Genomic_DNA"/>
</dbReference>
<organism evidence="4 5">
    <name type="scientific">Pseudonocardia kunmingensis</name>
    <dbReference type="NCBI Taxonomy" id="630975"/>
    <lineage>
        <taxon>Bacteria</taxon>
        <taxon>Bacillati</taxon>
        <taxon>Actinomycetota</taxon>
        <taxon>Actinomycetes</taxon>
        <taxon>Pseudonocardiales</taxon>
        <taxon>Pseudonocardiaceae</taxon>
        <taxon>Pseudonocardia</taxon>
    </lineage>
</organism>
<evidence type="ECO:0000259" key="3">
    <source>
        <dbReference type="Pfam" id="PF01656"/>
    </source>
</evidence>
<evidence type="ECO:0000313" key="4">
    <source>
        <dbReference type="EMBL" id="TQM11088.1"/>
    </source>
</evidence>
<dbReference type="GO" id="GO:0051782">
    <property type="term" value="P:negative regulation of cell division"/>
    <property type="evidence" value="ECO:0007669"/>
    <property type="project" value="TreeGrafter"/>
</dbReference>
<dbReference type="GO" id="GO:0016887">
    <property type="term" value="F:ATP hydrolysis activity"/>
    <property type="evidence" value="ECO:0007669"/>
    <property type="project" value="TreeGrafter"/>
</dbReference>
<name>A0A543DP53_9PSEU</name>
<dbReference type="InterPro" id="IPR002586">
    <property type="entry name" value="CobQ/CobB/MinD/ParA_Nub-bd_dom"/>
</dbReference>
<sequence>MIVAVAGKGGAGKTTISATLTRLLARAGRRVVAIDADSNPNLAAALGVREQAATADWLPETLVSRKLTGPALVVPVDKILERYAVAGPDGVRLLLMGMPEHAEQGCLCGGHATVSALLSDLGADPEVVAVVDMEASPEHLSRGTARHADLLLLVAEPYFRSLESVRRQAVLAAELPIGRVEVVANKIRRPEDAEAIADFCDRHGLRMVGEVPWSDAVTVADGRATPLVDSTDLDGAAAVIEAVGRLSARMTPAVTA</sequence>
<dbReference type="PIRSF" id="PIRSF005647">
    <property type="entry name" value="CooC"/>
    <property type="match status" value="1"/>
</dbReference>
<dbReference type="GO" id="GO:0005829">
    <property type="term" value="C:cytosol"/>
    <property type="evidence" value="ECO:0007669"/>
    <property type="project" value="TreeGrafter"/>
</dbReference>
<dbReference type="Pfam" id="PF01656">
    <property type="entry name" value="CbiA"/>
    <property type="match status" value="1"/>
</dbReference>
<dbReference type="PANTHER" id="PTHR43384">
    <property type="entry name" value="SEPTUM SITE-DETERMINING PROTEIN MIND HOMOLOG, CHLOROPLASTIC-RELATED"/>
    <property type="match status" value="1"/>
</dbReference>
<keyword evidence="1" id="KW-0547">Nucleotide-binding</keyword>
<keyword evidence="5" id="KW-1185">Reference proteome</keyword>
<feature type="domain" description="CobQ/CobB/MinD/ParA nucleotide binding" evidence="3">
    <location>
        <begin position="2"/>
        <end position="225"/>
    </location>
</feature>
<dbReference type="SUPFAM" id="SSF52540">
    <property type="entry name" value="P-loop containing nucleoside triphosphate hydrolases"/>
    <property type="match status" value="1"/>
</dbReference>
<dbReference type="InterPro" id="IPR014433">
    <property type="entry name" value="CooC"/>
</dbReference>
<dbReference type="PANTHER" id="PTHR43384:SF6">
    <property type="entry name" value="SEPTUM SITE-DETERMINING PROTEIN MIND HOMOLOG, CHLOROPLASTIC"/>
    <property type="match status" value="1"/>
</dbReference>
<dbReference type="InterPro" id="IPR027417">
    <property type="entry name" value="P-loop_NTPase"/>
</dbReference>